<dbReference type="Gene3D" id="3.40.50.720">
    <property type="entry name" value="NAD(P)-binding Rossmann-like Domain"/>
    <property type="match status" value="1"/>
</dbReference>
<protein>
    <submittedName>
        <fullName evidence="2">Uncharacterized protein</fullName>
    </submittedName>
</protein>
<dbReference type="GO" id="GO:0016491">
    <property type="term" value="F:oxidoreductase activity"/>
    <property type="evidence" value="ECO:0007669"/>
    <property type="project" value="TreeGrafter"/>
</dbReference>
<keyword evidence="3" id="KW-1185">Reference proteome</keyword>
<dbReference type="OrthoDB" id="191139at2759"/>
<evidence type="ECO:0000313" key="2">
    <source>
        <dbReference type="EMBL" id="KAF2135277.1"/>
    </source>
</evidence>
<proteinExistence type="inferred from homology"/>
<dbReference type="PANTHER" id="PTHR43544">
    <property type="entry name" value="SHORT-CHAIN DEHYDROGENASE/REDUCTASE"/>
    <property type="match status" value="1"/>
</dbReference>
<dbReference type="InterPro" id="IPR036291">
    <property type="entry name" value="NAD(P)-bd_dom_sf"/>
</dbReference>
<sequence>MSAARIILITGANQGVGFETAKNLALSSPANHVLIGSRSAERGRDAVKALQALPLQGSVALLHVDVTSDESLAAAQASVEATHGRLDCLVNNAAVASTALTSHERLRANLETNAVGPVATTEAFLPLLLRSADPRLIFVSSSMGSLTHAADPASPYYISKVDRDWTEYRASKAALNMIMIELHKSLRPQGVRVWGADPGLLATNFIGAEKAKEVNAPDPSVGGELVASVVRGDRDAQVGKVVGRYGVSPW</sequence>
<evidence type="ECO:0000313" key="3">
    <source>
        <dbReference type="Proteomes" id="UP000799438"/>
    </source>
</evidence>
<comment type="similarity">
    <text evidence="1">Belongs to the short-chain dehydrogenases/reductases (SDR) family.</text>
</comment>
<dbReference type="EMBL" id="ML995609">
    <property type="protein sequence ID" value="KAF2135277.1"/>
    <property type="molecule type" value="Genomic_DNA"/>
</dbReference>
<evidence type="ECO:0000256" key="1">
    <source>
        <dbReference type="ARBA" id="ARBA00006484"/>
    </source>
</evidence>
<dbReference type="Pfam" id="PF00106">
    <property type="entry name" value="adh_short"/>
    <property type="match status" value="1"/>
</dbReference>
<dbReference type="GO" id="GO:0019748">
    <property type="term" value="P:secondary metabolic process"/>
    <property type="evidence" value="ECO:0007669"/>
    <property type="project" value="TreeGrafter"/>
</dbReference>
<dbReference type="InterPro" id="IPR002347">
    <property type="entry name" value="SDR_fam"/>
</dbReference>
<dbReference type="RefSeq" id="XP_033390996.1">
    <property type="nucleotide sequence ID" value="XM_033545108.1"/>
</dbReference>
<dbReference type="SUPFAM" id="SSF51735">
    <property type="entry name" value="NAD(P)-binding Rossmann-fold domains"/>
    <property type="match status" value="1"/>
</dbReference>
<dbReference type="GO" id="GO:0005737">
    <property type="term" value="C:cytoplasm"/>
    <property type="evidence" value="ECO:0007669"/>
    <property type="project" value="TreeGrafter"/>
</dbReference>
<reference evidence="2" key="1">
    <citation type="journal article" date="2020" name="Stud. Mycol.">
        <title>101 Dothideomycetes genomes: a test case for predicting lifestyles and emergence of pathogens.</title>
        <authorList>
            <person name="Haridas S."/>
            <person name="Albert R."/>
            <person name="Binder M."/>
            <person name="Bloem J."/>
            <person name="Labutti K."/>
            <person name="Salamov A."/>
            <person name="Andreopoulos B."/>
            <person name="Baker S."/>
            <person name="Barry K."/>
            <person name="Bills G."/>
            <person name="Bluhm B."/>
            <person name="Cannon C."/>
            <person name="Castanera R."/>
            <person name="Culley D."/>
            <person name="Daum C."/>
            <person name="Ezra D."/>
            <person name="Gonzalez J."/>
            <person name="Henrissat B."/>
            <person name="Kuo A."/>
            <person name="Liang C."/>
            <person name="Lipzen A."/>
            <person name="Lutzoni F."/>
            <person name="Magnuson J."/>
            <person name="Mondo S."/>
            <person name="Nolan M."/>
            <person name="Ohm R."/>
            <person name="Pangilinan J."/>
            <person name="Park H.-J."/>
            <person name="Ramirez L."/>
            <person name="Alfaro M."/>
            <person name="Sun H."/>
            <person name="Tritt A."/>
            <person name="Yoshinaga Y."/>
            <person name="Zwiers L.-H."/>
            <person name="Turgeon B."/>
            <person name="Goodwin S."/>
            <person name="Spatafora J."/>
            <person name="Crous P."/>
            <person name="Grigoriev I."/>
        </authorList>
    </citation>
    <scope>NUCLEOTIDE SEQUENCE</scope>
    <source>
        <strain evidence="2">CBS 121167</strain>
    </source>
</reference>
<name>A0A6A6AWW7_9PEZI</name>
<accession>A0A6A6AWW7</accession>
<dbReference type="InterPro" id="IPR051468">
    <property type="entry name" value="Fungal_SecMetab_SDRs"/>
</dbReference>
<dbReference type="Proteomes" id="UP000799438">
    <property type="component" value="Unassembled WGS sequence"/>
</dbReference>
<dbReference type="GeneID" id="54302603"/>
<dbReference type="PANTHER" id="PTHR43544:SF32">
    <property type="entry name" value="CHAIN DEHYDROGENASE, PUTATIVE (AFU_ORTHOLOGUE AFUA_5G01530)-RELATED"/>
    <property type="match status" value="1"/>
</dbReference>
<dbReference type="PRINTS" id="PR00081">
    <property type="entry name" value="GDHRDH"/>
</dbReference>
<organism evidence="2 3">
    <name type="scientific">Aplosporella prunicola CBS 121167</name>
    <dbReference type="NCBI Taxonomy" id="1176127"/>
    <lineage>
        <taxon>Eukaryota</taxon>
        <taxon>Fungi</taxon>
        <taxon>Dikarya</taxon>
        <taxon>Ascomycota</taxon>
        <taxon>Pezizomycotina</taxon>
        <taxon>Dothideomycetes</taxon>
        <taxon>Dothideomycetes incertae sedis</taxon>
        <taxon>Botryosphaeriales</taxon>
        <taxon>Aplosporellaceae</taxon>
        <taxon>Aplosporella</taxon>
    </lineage>
</organism>
<dbReference type="AlphaFoldDB" id="A0A6A6AWW7"/>
<gene>
    <name evidence="2" type="ORF">K452DRAFT_330270</name>
</gene>